<sequence length="176" mass="19784">MAMMHPAHDAGDGREFASTRLPLNRTLSPRPKWLTLSAIALAMGLAGCAREPAHREFTPVQRQIKASQVRSTLHARTHTKPQQQTELHVHRPDPALLAPQVAPNCEFRRADVKTVDPGEWARLKAEYERQRYQDAEKAARDRLGQLQASSLCEVERVPRERPRDKAHPAAIGALKN</sequence>
<accession>A0A1M7TF77</accession>
<feature type="region of interest" description="Disordered" evidence="1">
    <location>
        <begin position="154"/>
        <end position="176"/>
    </location>
</feature>
<dbReference type="AlphaFoldDB" id="A0A1M7TF77"/>
<protein>
    <recommendedName>
        <fullName evidence="4">Lipoprotein</fullName>
    </recommendedName>
</protein>
<evidence type="ECO:0000256" key="1">
    <source>
        <dbReference type="SAM" id="MobiDB-lite"/>
    </source>
</evidence>
<dbReference type="Proteomes" id="UP000184096">
    <property type="component" value="Chromosome I"/>
</dbReference>
<organism evidence="2 3">
    <name type="scientific">Bradyrhizobium erythrophlei</name>
    <dbReference type="NCBI Taxonomy" id="1437360"/>
    <lineage>
        <taxon>Bacteria</taxon>
        <taxon>Pseudomonadati</taxon>
        <taxon>Pseudomonadota</taxon>
        <taxon>Alphaproteobacteria</taxon>
        <taxon>Hyphomicrobiales</taxon>
        <taxon>Nitrobacteraceae</taxon>
        <taxon>Bradyrhizobium</taxon>
    </lineage>
</organism>
<keyword evidence="3" id="KW-1185">Reference proteome</keyword>
<evidence type="ECO:0000313" key="2">
    <source>
        <dbReference type="EMBL" id="SHN69347.1"/>
    </source>
</evidence>
<reference evidence="3" key="1">
    <citation type="submission" date="2016-11" db="EMBL/GenBank/DDBJ databases">
        <authorList>
            <person name="Varghese N."/>
            <person name="Submissions S."/>
        </authorList>
    </citation>
    <scope>NUCLEOTIDE SEQUENCE [LARGE SCALE GENOMIC DNA]</scope>
    <source>
        <strain evidence="3">GAS401</strain>
    </source>
</reference>
<evidence type="ECO:0008006" key="4">
    <source>
        <dbReference type="Google" id="ProtNLM"/>
    </source>
</evidence>
<feature type="compositionally biased region" description="Basic and acidic residues" evidence="1">
    <location>
        <begin position="154"/>
        <end position="167"/>
    </location>
</feature>
<dbReference type="OrthoDB" id="8232782at2"/>
<proteinExistence type="predicted"/>
<dbReference type="EMBL" id="LT670849">
    <property type="protein sequence ID" value="SHN69347.1"/>
    <property type="molecule type" value="Genomic_DNA"/>
</dbReference>
<evidence type="ECO:0000313" key="3">
    <source>
        <dbReference type="Proteomes" id="UP000184096"/>
    </source>
</evidence>
<name>A0A1M7TF77_9BRAD</name>
<gene>
    <name evidence="2" type="ORF">SAMN05444170_1536</name>
</gene>
<dbReference type="RefSeq" id="WP_072817356.1">
    <property type="nucleotide sequence ID" value="NZ_LT670849.1"/>
</dbReference>